<dbReference type="Gene3D" id="3.40.50.450">
    <property type="match status" value="1"/>
</dbReference>
<dbReference type="EMBL" id="CP132938">
    <property type="protein sequence ID" value="XCB21276.1"/>
    <property type="molecule type" value="Genomic_DNA"/>
</dbReference>
<dbReference type="SUPFAM" id="SSF52309">
    <property type="entry name" value="N-(deoxy)ribosyltransferase-like"/>
    <property type="match status" value="1"/>
</dbReference>
<dbReference type="KEGG" id="tgi:RBB81_17025"/>
<evidence type="ECO:0000313" key="2">
    <source>
        <dbReference type="EMBL" id="XCB21276.1"/>
    </source>
</evidence>
<sequence length="388" mass="42559">MAKTDKGQQEPNTVVLESEVGGTLPTKKPIKKKAATIKKKKAAKKKAAAGGGARGGKVKYPKDSILDSLRIPQAIIDQNAGEACTDREGAGYAKIGWTGETAVEISSALKYGLLERPSPGQIKPTDLTRKIVRPQDPKDKLIALRQAVMNAPVISEVYTKYRSENLPDSEFLVNTLVDSFSVPRDQVVEFIKVFTTTLKEAELLEELSNGKFRVLDVSSPADTSTQVGEEQIKKLSKGLTVAADDACFVMMPFANPIGGYYDSIYKPAIEKAKLKADRADADLYGTGKIIDQIWKGITSARVLLAELTNRNANVLYELGLAHALHKPVILVCSKANEGDVPFDLRHVRVIYYDKDDPFWGTKLLEKVAENILSVMQEPKDAVLFPEKK</sequence>
<reference evidence="2" key="2">
    <citation type="journal article" date="2024" name="Environ. Microbiol.">
        <title>Genome analysis and description of Tunturibacter gen. nov. expands the diversity of Terriglobia in tundra soils.</title>
        <authorList>
            <person name="Messyasz A."/>
            <person name="Mannisto M.K."/>
            <person name="Kerkhof L.J."/>
            <person name="Haggblom M.M."/>
        </authorList>
    </citation>
    <scope>NUCLEOTIDE SEQUENCE</scope>
    <source>
        <strain evidence="2">M8UP39</strain>
    </source>
</reference>
<name>A0AAU7YXJ7_9BACT</name>
<accession>A0AAU7YXJ7</accession>
<organism evidence="2">
    <name type="scientific">Tunturiibacter gelidiferens</name>
    <dbReference type="NCBI Taxonomy" id="3069689"/>
    <lineage>
        <taxon>Bacteria</taxon>
        <taxon>Pseudomonadati</taxon>
        <taxon>Acidobacteriota</taxon>
        <taxon>Terriglobia</taxon>
        <taxon>Terriglobales</taxon>
        <taxon>Acidobacteriaceae</taxon>
        <taxon>Tunturiibacter</taxon>
    </lineage>
</organism>
<protein>
    <submittedName>
        <fullName evidence="2">Uncharacterized protein</fullName>
    </submittedName>
</protein>
<dbReference type="AlphaFoldDB" id="A0AAU7YXJ7"/>
<proteinExistence type="predicted"/>
<reference evidence="2" key="1">
    <citation type="submission" date="2023-08" db="EMBL/GenBank/DDBJ databases">
        <authorList>
            <person name="Messyasz A."/>
            <person name="Mannisto M.K."/>
            <person name="Kerkhof L.J."/>
            <person name="Haggblom M."/>
        </authorList>
    </citation>
    <scope>NUCLEOTIDE SEQUENCE</scope>
    <source>
        <strain evidence="2">M8UP39</strain>
    </source>
</reference>
<dbReference type="RefSeq" id="WP_353071489.1">
    <property type="nucleotide sequence ID" value="NZ_CP132938.1"/>
</dbReference>
<evidence type="ECO:0000256" key="1">
    <source>
        <dbReference type="SAM" id="MobiDB-lite"/>
    </source>
</evidence>
<gene>
    <name evidence="2" type="ORF">RBB81_17025</name>
</gene>
<feature type="region of interest" description="Disordered" evidence="1">
    <location>
        <begin position="1"/>
        <end position="57"/>
    </location>
</feature>
<feature type="compositionally biased region" description="Basic residues" evidence="1">
    <location>
        <begin position="28"/>
        <end position="47"/>
    </location>
</feature>